<gene>
    <name evidence="7" type="ORF">CHILSU_LOCUS5450</name>
</gene>
<evidence type="ECO:0000256" key="2">
    <source>
        <dbReference type="ARBA" id="ARBA00022692"/>
    </source>
</evidence>
<feature type="transmembrane region" description="Helical" evidence="5">
    <location>
        <begin position="66"/>
        <end position="87"/>
    </location>
</feature>
<feature type="transmembrane region" description="Helical" evidence="5">
    <location>
        <begin position="125"/>
        <end position="150"/>
    </location>
</feature>
<evidence type="ECO:0000256" key="4">
    <source>
        <dbReference type="ARBA" id="ARBA00023136"/>
    </source>
</evidence>
<protein>
    <recommendedName>
        <fullName evidence="6">Amino acid transporter transmembrane domain-containing protein</fullName>
    </recommendedName>
</protein>
<evidence type="ECO:0000256" key="5">
    <source>
        <dbReference type="SAM" id="Phobius"/>
    </source>
</evidence>
<evidence type="ECO:0000256" key="3">
    <source>
        <dbReference type="ARBA" id="ARBA00022989"/>
    </source>
</evidence>
<keyword evidence="2 5" id="KW-0812">Transmembrane</keyword>
<keyword evidence="8" id="KW-1185">Reference proteome</keyword>
<dbReference type="Proteomes" id="UP001153292">
    <property type="component" value="Chromosome 2"/>
</dbReference>
<evidence type="ECO:0000259" key="6">
    <source>
        <dbReference type="Pfam" id="PF01490"/>
    </source>
</evidence>
<dbReference type="PANTHER" id="PTHR22950:SF340">
    <property type="entry name" value="AMINO ACID TRANSPORTER TRANSMEMBRANE DOMAIN-CONTAINING PROTEIN-RELATED"/>
    <property type="match status" value="1"/>
</dbReference>
<evidence type="ECO:0000256" key="1">
    <source>
        <dbReference type="ARBA" id="ARBA00004141"/>
    </source>
</evidence>
<evidence type="ECO:0000313" key="7">
    <source>
        <dbReference type="EMBL" id="CAH0402211.1"/>
    </source>
</evidence>
<feature type="transmembrane region" description="Helical" evidence="5">
    <location>
        <begin position="417"/>
        <end position="435"/>
    </location>
</feature>
<name>A0ABN8B850_CHISP</name>
<keyword evidence="4 5" id="KW-0472">Membrane</keyword>
<sequence length="441" mass="50024">MSVYKYMAGIVDTITGGEEDDNYDPHQHRKIQRPTSYADTMIHLLKGSIGAGIMAMPSAFNRMGLIAGSIGMILVGIFATYCIQLLISTQYELCKKWRRGYIGYPKSMRLSIQDGPPCLRWSAGLFYYFVELVLTIWQLGICCIYIIFVAENVKQVCDYYDYVHSLRMHMVFQLLPQILLNLIKTLKLLTPLSTISNLCTMLAFILVFFYLIEEDVTVSKEDLMLKNFLDIPIFIGITLFALEAVGVVLALEYNMENPKHFVGLFGLFNIGMTIIVVAYSLIGIFGFLKYGSTIQASITLNLPQDQKKAQFAKVILALAIFLSFPLQNFVAYTLIWRKIKKRLHHAQKTVVDYTLRVTLVLLPWGLGMLMPFLGPFIALFGAFCLSLLAIVFPGMMSSCHWYPDRYGRCYYRLLRDSTVIILGLLMLVAGCYTSVLEILES</sequence>
<keyword evidence="3 5" id="KW-1133">Transmembrane helix</keyword>
<dbReference type="InterPro" id="IPR013057">
    <property type="entry name" value="AA_transpt_TM"/>
</dbReference>
<feature type="transmembrane region" description="Helical" evidence="5">
    <location>
        <begin position="263"/>
        <end position="290"/>
    </location>
</feature>
<organism evidence="7 8">
    <name type="scientific">Chilo suppressalis</name>
    <name type="common">Asiatic rice borer moth</name>
    <dbReference type="NCBI Taxonomy" id="168631"/>
    <lineage>
        <taxon>Eukaryota</taxon>
        <taxon>Metazoa</taxon>
        <taxon>Ecdysozoa</taxon>
        <taxon>Arthropoda</taxon>
        <taxon>Hexapoda</taxon>
        <taxon>Insecta</taxon>
        <taxon>Pterygota</taxon>
        <taxon>Neoptera</taxon>
        <taxon>Endopterygota</taxon>
        <taxon>Lepidoptera</taxon>
        <taxon>Glossata</taxon>
        <taxon>Ditrysia</taxon>
        <taxon>Pyraloidea</taxon>
        <taxon>Crambidae</taxon>
        <taxon>Crambinae</taxon>
        <taxon>Chilo</taxon>
    </lineage>
</organism>
<feature type="transmembrane region" description="Helical" evidence="5">
    <location>
        <begin position="195"/>
        <end position="212"/>
    </location>
</feature>
<feature type="transmembrane region" description="Helical" evidence="5">
    <location>
        <begin position="310"/>
        <end position="332"/>
    </location>
</feature>
<dbReference type="Pfam" id="PF01490">
    <property type="entry name" value="Aa_trans"/>
    <property type="match status" value="1"/>
</dbReference>
<comment type="subcellular location">
    <subcellularLocation>
        <location evidence="1">Membrane</location>
        <topology evidence="1">Multi-pass membrane protein</topology>
    </subcellularLocation>
</comment>
<feature type="transmembrane region" description="Helical" evidence="5">
    <location>
        <begin position="376"/>
        <end position="396"/>
    </location>
</feature>
<dbReference type="PANTHER" id="PTHR22950">
    <property type="entry name" value="AMINO ACID TRANSPORTER"/>
    <property type="match status" value="1"/>
</dbReference>
<evidence type="ECO:0000313" key="8">
    <source>
        <dbReference type="Proteomes" id="UP001153292"/>
    </source>
</evidence>
<accession>A0ABN8B850</accession>
<proteinExistence type="predicted"/>
<dbReference type="EMBL" id="OU963895">
    <property type="protein sequence ID" value="CAH0402211.1"/>
    <property type="molecule type" value="Genomic_DNA"/>
</dbReference>
<reference evidence="7" key="1">
    <citation type="submission" date="2021-12" db="EMBL/GenBank/DDBJ databases">
        <authorList>
            <person name="King R."/>
        </authorList>
    </citation>
    <scope>NUCLEOTIDE SEQUENCE</scope>
</reference>
<feature type="transmembrane region" description="Helical" evidence="5">
    <location>
        <begin position="353"/>
        <end position="370"/>
    </location>
</feature>
<feature type="transmembrane region" description="Helical" evidence="5">
    <location>
        <begin position="232"/>
        <end position="251"/>
    </location>
</feature>
<feature type="domain" description="Amino acid transporter transmembrane" evidence="6">
    <location>
        <begin position="34"/>
        <end position="434"/>
    </location>
</feature>